<evidence type="ECO:0000313" key="2">
    <source>
        <dbReference type="EMBL" id="MBK7677426.1"/>
    </source>
</evidence>
<dbReference type="InterPro" id="IPR014737">
    <property type="entry name" value="Transposase_Tn5-like_C"/>
</dbReference>
<organism evidence="2 3">
    <name type="scientific">Candidatus Accumulibacter proximus</name>
    <dbReference type="NCBI Taxonomy" id="2954385"/>
    <lineage>
        <taxon>Bacteria</taxon>
        <taxon>Pseudomonadati</taxon>
        <taxon>Pseudomonadota</taxon>
        <taxon>Betaproteobacteria</taxon>
        <taxon>Candidatus Accumulibacter</taxon>
    </lineage>
</organism>
<dbReference type="Proteomes" id="UP000697998">
    <property type="component" value="Unassembled WGS sequence"/>
</dbReference>
<dbReference type="SUPFAM" id="SSF53098">
    <property type="entry name" value="Ribonuclease H-like"/>
    <property type="match status" value="1"/>
</dbReference>
<sequence>MAHRSAERLQRAIAINLVIAWRIMLMTLLGRQCPGLPADLLFSNLEIQVLEAYAKKRIASAQTLEVTRCVS</sequence>
<reference evidence="2 3" key="1">
    <citation type="submission" date="2020-10" db="EMBL/GenBank/DDBJ databases">
        <title>Connecting structure to function with the recovery of over 1000 high-quality activated sludge metagenome-assembled genomes encoding full-length rRNA genes using long-read sequencing.</title>
        <authorList>
            <person name="Singleton C.M."/>
            <person name="Petriglieri F."/>
            <person name="Kristensen J.M."/>
            <person name="Kirkegaard R.H."/>
            <person name="Michaelsen T.Y."/>
            <person name="Andersen M.H."/>
            <person name="Karst S.M."/>
            <person name="Dueholm M.S."/>
            <person name="Nielsen P.H."/>
            <person name="Albertsen M."/>
        </authorList>
    </citation>
    <scope>NUCLEOTIDE SEQUENCE [LARGE SCALE GENOMIC DNA]</scope>
    <source>
        <strain evidence="2">EsbW_18-Q3-R4-48_BATAC.285</strain>
    </source>
</reference>
<evidence type="ECO:0008006" key="4">
    <source>
        <dbReference type="Google" id="ProtNLM"/>
    </source>
</evidence>
<keyword evidence="1" id="KW-0472">Membrane</keyword>
<gene>
    <name evidence="2" type="ORF">IPJ27_23245</name>
</gene>
<keyword evidence="1" id="KW-0812">Transmembrane</keyword>
<evidence type="ECO:0000313" key="3">
    <source>
        <dbReference type="Proteomes" id="UP000697998"/>
    </source>
</evidence>
<dbReference type="EMBL" id="JADJMH010000036">
    <property type="protein sequence ID" value="MBK7677426.1"/>
    <property type="molecule type" value="Genomic_DNA"/>
</dbReference>
<feature type="transmembrane region" description="Helical" evidence="1">
    <location>
        <begin position="12"/>
        <end position="30"/>
    </location>
</feature>
<accession>A0A935Q448</accession>
<evidence type="ECO:0000256" key="1">
    <source>
        <dbReference type="SAM" id="Phobius"/>
    </source>
</evidence>
<dbReference type="Gene3D" id="1.10.740.10">
    <property type="entry name" value="Transferase Inhibitor Protein From Tn5, Chain"/>
    <property type="match status" value="1"/>
</dbReference>
<proteinExistence type="predicted"/>
<keyword evidence="1" id="KW-1133">Transmembrane helix</keyword>
<protein>
    <recommendedName>
        <fullName evidence="4">Transposase</fullName>
    </recommendedName>
</protein>
<comment type="caution">
    <text evidence="2">The sequence shown here is derived from an EMBL/GenBank/DDBJ whole genome shotgun (WGS) entry which is preliminary data.</text>
</comment>
<name>A0A935Q448_9PROT</name>
<dbReference type="AlphaFoldDB" id="A0A935Q448"/>
<dbReference type="InterPro" id="IPR012337">
    <property type="entry name" value="RNaseH-like_sf"/>
</dbReference>